<dbReference type="Pfam" id="PF11745">
    <property type="entry name" value="DUF3304"/>
    <property type="match status" value="1"/>
</dbReference>
<reference evidence="1 2" key="1">
    <citation type="submission" date="2017-11" db="EMBL/GenBank/DDBJ databases">
        <authorList>
            <person name="Seth-Smith MB H."/>
        </authorList>
    </citation>
    <scope>NUCLEOTIDE SEQUENCE [LARGE SCALE GENOMIC DNA]</scope>
    <source>
        <strain evidence="1">E</strain>
    </source>
</reference>
<proteinExistence type="predicted"/>
<dbReference type="RefSeq" id="WP_122169955.1">
    <property type="nucleotide sequence ID" value="NZ_LR025743.1"/>
</dbReference>
<dbReference type="AlphaFoldDB" id="A0AAJ5T6D6"/>
<dbReference type="Proteomes" id="UP000268684">
    <property type="component" value="Chromosome II"/>
</dbReference>
<accession>A0AAJ5T6D6</accession>
<keyword evidence="2" id="KW-1185">Reference proteome</keyword>
<evidence type="ECO:0008006" key="3">
    <source>
        <dbReference type="Google" id="ProtNLM"/>
    </source>
</evidence>
<name>A0AAJ5T6D6_9BURK</name>
<dbReference type="InterPro" id="IPR021733">
    <property type="entry name" value="DUF3304"/>
</dbReference>
<dbReference type="GeneID" id="71057053"/>
<gene>
    <name evidence="1" type="ORF">BSTAB16_4622</name>
</gene>
<evidence type="ECO:0000313" key="1">
    <source>
        <dbReference type="EMBL" id="VBB14432.1"/>
    </source>
</evidence>
<sequence length="200" mass="21884">MKTNRLNGLVVVLMMLLAGCTGLREDELSTVQMPKRVELSSGGTKTLNYTPWYIHTFSISGPKGSGIGGGGPNVMPMRGGGRPSGGGAETCCTSYPREWQADLRVTVRWVVDKKMDGKTPGYWYKAEDVRIEPYITGQTSGVWAIFLPGDRVKLVVGNPNARDLARDAGPPIATDPYVVQGVLDDEWNRLYRCRGQAKCM</sequence>
<evidence type="ECO:0000313" key="2">
    <source>
        <dbReference type="Proteomes" id="UP000268684"/>
    </source>
</evidence>
<dbReference type="EMBL" id="LR025743">
    <property type="protein sequence ID" value="VBB14432.1"/>
    <property type="molecule type" value="Genomic_DNA"/>
</dbReference>
<dbReference type="PROSITE" id="PS51257">
    <property type="entry name" value="PROKAR_LIPOPROTEIN"/>
    <property type="match status" value="1"/>
</dbReference>
<protein>
    <recommendedName>
        <fullName evidence="3">DUF3304 domain-containing protein</fullName>
    </recommendedName>
</protein>
<organism evidence="1 2">
    <name type="scientific">Burkholderia stabilis</name>
    <dbReference type="NCBI Taxonomy" id="95485"/>
    <lineage>
        <taxon>Bacteria</taxon>
        <taxon>Pseudomonadati</taxon>
        <taxon>Pseudomonadota</taxon>
        <taxon>Betaproteobacteria</taxon>
        <taxon>Burkholderiales</taxon>
        <taxon>Burkholderiaceae</taxon>
        <taxon>Burkholderia</taxon>
        <taxon>Burkholderia cepacia complex</taxon>
    </lineage>
</organism>